<dbReference type="AlphaFoldDB" id="A0A0D2NWX6"/>
<evidence type="ECO:0000313" key="2">
    <source>
        <dbReference type="Proteomes" id="UP000054270"/>
    </source>
</evidence>
<proteinExistence type="predicted"/>
<gene>
    <name evidence="1" type="ORF">HYPSUDRAFT_40125</name>
</gene>
<name>A0A0D2NWX6_HYPSF</name>
<protein>
    <submittedName>
        <fullName evidence="1">Uncharacterized protein</fullName>
    </submittedName>
</protein>
<keyword evidence="2" id="KW-1185">Reference proteome</keyword>
<organism evidence="1 2">
    <name type="scientific">Hypholoma sublateritium (strain FD-334 SS-4)</name>
    <dbReference type="NCBI Taxonomy" id="945553"/>
    <lineage>
        <taxon>Eukaryota</taxon>
        <taxon>Fungi</taxon>
        <taxon>Dikarya</taxon>
        <taxon>Basidiomycota</taxon>
        <taxon>Agaricomycotina</taxon>
        <taxon>Agaricomycetes</taxon>
        <taxon>Agaricomycetidae</taxon>
        <taxon>Agaricales</taxon>
        <taxon>Agaricineae</taxon>
        <taxon>Strophariaceae</taxon>
        <taxon>Hypholoma</taxon>
    </lineage>
</organism>
<evidence type="ECO:0000313" key="1">
    <source>
        <dbReference type="EMBL" id="KJA23294.1"/>
    </source>
</evidence>
<accession>A0A0D2NWX6</accession>
<dbReference type="EMBL" id="KN817544">
    <property type="protein sequence ID" value="KJA23294.1"/>
    <property type="molecule type" value="Genomic_DNA"/>
</dbReference>
<sequence length="155" mass="17402">MTTRADGLPQRSSTHRRTCSVLKPAHGEAKGLSLPDECIPRLEGKFYGSDMVSLLVECNHIHRKQLKYLCLSAIPCTHLSAKQCMIRVTERSSLEVQIGIWSDSTPLFSFVCDHSTQCTPNHITAFLTLIGRYKNGAEINAWLCVSTRESRRALR</sequence>
<dbReference type="Proteomes" id="UP000054270">
    <property type="component" value="Unassembled WGS sequence"/>
</dbReference>
<reference evidence="2" key="1">
    <citation type="submission" date="2014-04" db="EMBL/GenBank/DDBJ databases">
        <title>Evolutionary Origins and Diversification of the Mycorrhizal Mutualists.</title>
        <authorList>
            <consortium name="DOE Joint Genome Institute"/>
            <consortium name="Mycorrhizal Genomics Consortium"/>
            <person name="Kohler A."/>
            <person name="Kuo A."/>
            <person name="Nagy L.G."/>
            <person name="Floudas D."/>
            <person name="Copeland A."/>
            <person name="Barry K.W."/>
            <person name="Cichocki N."/>
            <person name="Veneault-Fourrey C."/>
            <person name="LaButti K."/>
            <person name="Lindquist E.A."/>
            <person name="Lipzen A."/>
            <person name="Lundell T."/>
            <person name="Morin E."/>
            <person name="Murat C."/>
            <person name="Riley R."/>
            <person name="Ohm R."/>
            <person name="Sun H."/>
            <person name="Tunlid A."/>
            <person name="Henrissat B."/>
            <person name="Grigoriev I.V."/>
            <person name="Hibbett D.S."/>
            <person name="Martin F."/>
        </authorList>
    </citation>
    <scope>NUCLEOTIDE SEQUENCE [LARGE SCALE GENOMIC DNA]</scope>
    <source>
        <strain evidence="2">FD-334 SS-4</strain>
    </source>
</reference>